<feature type="domain" description="Cytochrome c" evidence="10">
    <location>
        <begin position="23"/>
        <end position="103"/>
    </location>
</feature>
<keyword evidence="4 8" id="KW-0479">Metal-binding</keyword>
<evidence type="ECO:0000256" key="4">
    <source>
        <dbReference type="ARBA" id="ARBA00022723"/>
    </source>
</evidence>
<dbReference type="PROSITE" id="PS51007">
    <property type="entry name" value="CYTC"/>
    <property type="match status" value="2"/>
</dbReference>
<evidence type="ECO:0000313" key="11">
    <source>
        <dbReference type="EMBL" id="MCW8086963.1"/>
    </source>
</evidence>
<feature type="signal peptide" evidence="9">
    <location>
        <begin position="1"/>
        <end position="22"/>
    </location>
</feature>
<proteinExistence type="predicted"/>
<dbReference type="InterPro" id="IPR024167">
    <property type="entry name" value="Cytochrome_c4-like"/>
</dbReference>
<keyword evidence="2" id="KW-0813">Transport</keyword>
<dbReference type="InterPro" id="IPR050597">
    <property type="entry name" value="Cytochrome_c_Oxidase_Subunit"/>
</dbReference>
<dbReference type="Proteomes" id="UP001526430">
    <property type="component" value="Unassembled WGS sequence"/>
</dbReference>
<dbReference type="InterPro" id="IPR036909">
    <property type="entry name" value="Cyt_c-like_dom_sf"/>
</dbReference>
<keyword evidence="5" id="KW-0574">Periplasm</keyword>
<evidence type="ECO:0000256" key="5">
    <source>
        <dbReference type="ARBA" id="ARBA00022764"/>
    </source>
</evidence>
<keyword evidence="7 8" id="KW-0408">Iron</keyword>
<accession>A0ABT3NYH3</accession>
<dbReference type="PANTHER" id="PTHR33751">
    <property type="entry name" value="CBB3-TYPE CYTOCHROME C OXIDASE SUBUNIT FIXP"/>
    <property type="match status" value="1"/>
</dbReference>
<gene>
    <name evidence="11" type="ORF">OF850_15120</name>
</gene>
<keyword evidence="9" id="KW-0732">Signal</keyword>
<protein>
    <submittedName>
        <fullName evidence="11">C-type cytochrome</fullName>
    </submittedName>
</protein>
<dbReference type="Gene3D" id="1.10.760.10">
    <property type="entry name" value="Cytochrome c-like domain"/>
    <property type="match status" value="2"/>
</dbReference>
<evidence type="ECO:0000256" key="7">
    <source>
        <dbReference type="ARBA" id="ARBA00023004"/>
    </source>
</evidence>
<name>A0ABT3NYH3_9PROT</name>
<evidence type="ECO:0000256" key="6">
    <source>
        <dbReference type="ARBA" id="ARBA00022982"/>
    </source>
</evidence>
<evidence type="ECO:0000259" key="10">
    <source>
        <dbReference type="PROSITE" id="PS51007"/>
    </source>
</evidence>
<evidence type="ECO:0000256" key="3">
    <source>
        <dbReference type="ARBA" id="ARBA00022617"/>
    </source>
</evidence>
<evidence type="ECO:0000256" key="2">
    <source>
        <dbReference type="ARBA" id="ARBA00022448"/>
    </source>
</evidence>
<evidence type="ECO:0000256" key="9">
    <source>
        <dbReference type="SAM" id="SignalP"/>
    </source>
</evidence>
<dbReference type="PANTHER" id="PTHR33751:SF9">
    <property type="entry name" value="CYTOCHROME C4"/>
    <property type="match status" value="1"/>
</dbReference>
<comment type="caution">
    <text evidence="11">The sequence shown here is derived from an EMBL/GenBank/DDBJ whole genome shotgun (WGS) entry which is preliminary data.</text>
</comment>
<evidence type="ECO:0000313" key="12">
    <source>
        <dbReference type="Proteomes" id="UP001526430"/>
    </source>
</evidence>
<keyword evidence="3 8" id="KW-0349">Heme</keyword>
<organism evidence="11 12">
    <name type="scientific">Sabulicella glaciei</name>
    <dbReference type="NCBI Taxonomy" id="2984948"/>
    <lineage>
        <taxon>Bacteria</taxon>
        <taxon>Pseudomonadati</taxon>
        <taxon>Pseudomonadota</taxon>
        <taxon>Alphaproteobacteria</taxon>
        <taxon>Acetobacterales</taxon>
        <taxon>Acetobacteraceae</taxon>
        <taxon>Sabulicella</taxon>
    </lineage>
</organism>
<feature type="domain" description="Cytochrome c" evidence="10">
    <location>
        <begin position="116"/>
        <end position="197"/>
    </location>
</feature>
<keyword evidence="12" id="KW-1185">Reference proteome</keyword>
<keyword evidence="6" id="KW-0249">Electron transport</keyword>
<feature type="chain" id="PRO_5047176136" evidence="9">
    <location>
        <begin position="23"/>
        <end position="197"/>
    </location>
</feature>
<evidence type="ECO:0000256" key="8">
    <source>
        <dbReference type="PROSITE-ProRule" id="PRU00433"/>
    </source>
</evidence>
<reference evidence="11 12" key="1">
    <citation type="submission" date="2022-10" db="EMBL/GenBank/DDBJ databases">
        <title>Roseococcus glaciei nov., sp. nov., isolated from glacier.</title>
        <authorList>
            <person name="Liu Q."/>
            <person name="Xin Y.-H."/>
        </authorList>
    </citation>
    <scope>NUCLEOTIDE SEQUENCE [LARGE SCALE GENOMIC DNA]</scope>
    <source>
        <strain evidence="11 12">MDT2-1-1</strain>
    </source>
</reference>
<comment type="subcellular location">
    <subcellularLocation>
        <location evidence="1">Periplasm</location>
    </subcellularLocation>
</comment>
<dbReference type="EMBL" id="JAPFQI010000012">
    <property type="protein sequence ID" value="MCW8086963.1"/>
    <property type="molecule type" value="Genomic_DNA"/>
</dbReference>
<dbReference type="SUPFAM" id="SSF46626">
    <property type="entry name" value="Cytochrome c"/>
    <property type="match status" value="2"/>
</dbReference>
<dbReference type="PIRSF" id="PIRSF000005">
    <property type="entry name" value="Cytochrome_c4"/>
    <property type="match status" value="1"/>
</dbReference>
<dbReference type="Pfam" id="PF00034">
    <property type="entry name" value="Cytochrom_C"/>
    <property type="match status" value="1"/>
</dbReference>
<evidence type="ECO:0000256" key="1">
    <source>
        <dbReference type="ARBA" id="ARBA00004418"/>
    </source>
</evidence>
<dbReference type="InterPro" id="IPR009056">
    <property type="entry name" value="Cyt_c-like_dom"/>
</dbReference>
<sequence>MRGAMLPAAALLAAAFSFPAPAQDASRGAAVAEARQCQACHGPQGRSETPEMPSLAGQQEDFLTIQLILFREGLRRVPAMTEAARGLSDTEAQDLAAYFATLPSGPKPDRGSPDPALMARGAEVSASRNCNACHMPNFAGRANVPRVNHQREDYLLHTLTEYRDGVRVGADTQMNGLLYGLTDDDLRAVAHFLAHQE</sequence>
<dbReference type="Pfam" id="PF13442">
    <property type="entry name" value="Cytochrome_CBB3"/>
    <property type="match status" value="1"/>
</dbReference>